<evidence type="ECO:0000313" key="1">
    <source>
        <dbReference type="EMBL" id="KKW92267.1"/>
    </source>
</evidence>
<proteinExistence type="predicted"/>
<dbReference type="PATRIC" id="fig|56193.3.peg.2090"/>
<organism evidence="1 2">
    <name type="scientific">Sphingobium chungbukense</name>
    <dbReference type="NCBI Taxonomy" id="56193"/>
    <lineage>
        <taxon>Bacteria</taxon>
        <taxon>Pseudomonadati</taxon>
        <taxon>Pseudomonadota</taxon>
        <taxon>Alphaproteobacteria</taxon>
        <taxon>Sphingomonadales</taxon>
        <taxon>Sphingomonadaceae</taxon>
        <taxon>Sphingobium</taxon>
    </lineage>
</organism>
<accession>A0A0M3AQ08</accession>
<dbReference type="EMBL" id="LBIC01000004">
    <property type="protein sequence ID" value="KKW92267.1"/>
    <property type="molecule type" value="Genomic_DNA"/>
</dbReference>
<dbReference type="AlphaFoldDB" id="A0A0M3AQ08"/>
<name>A0A0M3AQ08_9SPHN</name>
<evidence type="ECO:0000313" key="2">
    <source>
        <dbReference type="Proteomes" id="UP000033874"/>
    </source>
</evidence>
<protein>
    <submittedName>
        <fullName evidence="1">Uncharacterized protein</fullName>
    </submittedName>
</protein>
<gene>
    <name evidence="1" type="ORF">YP76_10070</name>
</gene>
<comment type="caution">
    <text evidence="1">The sequence shown here is derived from an EMBL/GenBank/DDBJ whole genome shotgun (WGS) entry which is preliminary data.</text>
</comment>
<sequence length="119" mass="13624">MDVPFPDRMSSAERAQPNINYDVTQPRCATCQFWAPDTFRLEKGTNDPSFGFGACRRRPPQIIDALARVNINPPRPGMHLDNDEVFSVDDAFDSTMFPVTFYTSWCGEFEWLPELSERA</sequence>
<reference evidence="1 2" key="1">
    <citation type="submission" date="2015-04" db="EMBL/GenBank/DDBJ databases">
        <title>Genome sequence of aromatic hydrocarbons-degrading Sphingobium chungbukense DJ77.</title>
        <authorList>
            <person name="Kim Y.-C."/>
            <person name="Chae J.-C."/>
        </authorList>
    </citation>
    <scope>NUCLEOTIDE SEQUENCE [LARGE SCALE GENOMIC DNA]</scope>
    <source>
        <strain evidence="1 2">DJ77</strain>
    </source>
</reference>
<keyword evidence="2" id="KW-1185">Reference proteome</keyword>
<dbReference type="STRING" id="56193.YP76_10070"/>
<dbReference type="Proteomes" id="UP000033874">
    <property type="component" value="Unassembled WGS sequence"/>
</dbReference>